<keyword evidence="1" id="KW-0732">Signal</keyword>
<dbReference type="KEGG" id="run:DR864_05720"/>
<feature type="signal peptide" evidence="1">
    <location>
        <begin position="1"/>
        <end position="23"/>
    </location>
</feature>
<evidence type="ECO:0000313" key="3">
    <source>
        <dbReference type="Proteomes" id="UP000251993"/>
    </source>
</evidence>
<feature type="chain" id="PRO_5016905326" evidence="1">
    <location>
        <begin position="24"/>
        <end position="517"/>
    </location>
</feature>
<name>A0A344TS03_9BACT</name>
<dbReference type="InterPro" id="IPR024302">
    <property type="entry name" value="SusD-like"/>
</dbReference>
<keyword evidence="3" id="KW-1185">Reference proteome</keyword>
<gene>
    <name evidence="2" type="ORF">DR864_05720</name>
</gene>
<dbReference type="PROSITE" id="PS51257">
    <property type="entry name" value="PROKAR_LIPOPROTEIN"/>
    <property type="match status" value="1"/>
</dbReference>
<keyword evidence="2" id="KW-0449">Lipoprotein</keyword>
<dbReference type="SUPFAM" id="SSF48452">
    <property type="entry name" value="TPR-like"/>
    <property type="match status" value="1"/>
</dbReference>
<reference evidence="2 3" key="1">
    <citation type="submission" date="2018-07" db="EMBL/GenBank/DDBJ databases">
        <title>Genome sequencing of Runella.</title>
        <authorList>
            <person name="Baek M.-G."/>
            <person name="Yi H."/>
        </authorList>
    </citation>
    <scope>NUCLEOTIDE SEQUENCE [LARGE SCALE GENOMIC DNA]</scope>
    <source>
        <strain evidence="2 3">HYN0085</strain>
    </source>
</reference>
<accession>A0A344TS03</accession>
<dbReference type="EMBL" id="CP030850">
    <property type="protein sequence ID" value="AXE21424.1"/>
    <property type="molecule type" value="Genomic_DNA"/>
</dbReference>
<dbReference type="OrthoDB" id="843771at2"/>
<dbReference type="RefSeq" id="WP_114070167.1">
    <property type="nucleotide sequence ID" value="NZ_CP030850.1"/>
</dbReference>
<dbReference type="InterPro" id="IPR011990">
    <property type="entry name" value="TPR-like_helical_dom_sf"/>
</dbReference>
<protein>
    <submittedName>
        <fullName evidence="2">SusD/RagB family nutrient-binding outer membrane lipoprotein</fullName>
    </submittedName>
</protein>
<dbReference type="Pfam" id="PF12741">
    <property type="entry name" value="SusD-like"/>
    <property type="match status" value="1"/>
</dbReference>
<dbReference type="Gene3D" id="1.25.40.390">
    <property type="match status" value="1"/>
</dbReference>
<dbReference type="Proteomes" id="UP000251993">
    <property type="component" value="Chromosome"/>
</dbReference>
<evidence type="ECO:0000256" key="1">
    <source>
        <dbReference type="SAM" id="SignalP"/>
    </source>
</evidence>
<organism evidence="2 3">
    <name type="scientific">Runella rosea</name>
    <dbReference type="NCBI Taxonomy" id="2259595"/>
    <lineage>
        <taxon>Bacteria</taxon>
        <taxon>Pseudomonadati</taxon>
        <taxon>Bacteroidota</taxon>
        <taxon>Cytophagia</taxon>
        <taxon>Cytophagales</taxon>
        <taxon>Spirosomataceae</taxon>
        <taxon>Runella</taxon>
    </lineage>
</organism>
<evidence type="ECO:0000313" key="2">
    <source>
        <dbReference type="EMBL" id="AXE21424.1"/>
    </source>
</evidence>
<proteinExistence type="predicted"/>
<dbReference type="AlphaFoldDB" id="A0A344TS03"/>
<sequence length="517" mass="56397">MKIFKKLVIPVGMLLTASVGFYACTDKFETLNTDKTKLTSIDKSAVGNAFAAAQWRGVFGDRGPFQLMESLFADLHAQYYANVAINFPSDRNVMVGNWLNGAWNNFYGQQIPPLLVVLDATKPGGQAEDAAIFAMASIWKVQMYLPMTDYWGAIPYSKVGSGEKVVEYDSQEFIYKDFLATLKAAVTELQKSKGRTILGNNDQMYGGNVDRWIKFANTMRLRLAIRMSKVDPALAKTEAEAAVAAGTLETNADDAFIKVTANSPNPLGGITAWNEFRMSAAMESTLKGFKDPRISKFFSPVSGDTYKGLRNGYSQVQLGLPENAPGANSNVAPAFQDAARFTQPWGIMFASEAHFLRAEGALNGWSMGGTAKDLYEKGIALSMTQWGITDAAAIAAYTAGTSTPVALNDVVKSPGMTDIPVKWEATAAKQREQILTQKWLALFPYGFEAWAEYRRSGFPKLYPRVNSDDPDVPVGSIVRRAPFVAGEISTNKAGVDSGVSKLGGADKSTTRLWWDKP</sequence>